<evidence type="ECO:0000313" key="2">
    <source>
        <dbReference type="EMBL" id="KAK4195370.1"/>
    </source>
</evidence>
<evidence type="ECO:0000313" key="3">
    <source>
        <dbReference type="Proteomes" id="UP001303160"/>
    </source>
</evidence>
<dbReference type="Proteomes" id="UP001303160">
    <property type="component" value="Unassembled WGS sequence"/>
</dbReference>
<organism evidence="2 3">
    <name type="scientific">Triangularia verruculosa</name>
    <dbReference type="NCBI Taxonomy" id="2587418"/>
    <lineage>
        <taxon>Eukaryota</taxon>
        <taxon>Fungi</taxon>
        <taxon>Dikarya</taxon>
        <taxon>Ascomycota</taxon>
        <taxon>Pezizomycotina</taxon>
        <taxon>Sordariomycetes</taxon>
        <taxon>Sordariomycetidae</taxon>
        <taxon>Sordariales</taxon>
        <taxon>Podosporaceae</taxon>
        <taxon>Triangularia</taxon>
    </lineage>
</organism>
<feature type="region of interest" description="Disordered" evidence="1">
    <location>
        <begin position="320"/>
        <end position="558"/>
    </location>
</feature>
<feature type="compositionally biased region" description="Polar residues" evidence="1">
    <location>
        <begin position="378"/>
        <end position="387"/>
    </location>
</feature>
<accession>A0AAN7ARW3</accession>
<sequence length="558" mass="63470">MDINLQRELCVESFRAENLVDLDSDLVRRSGLACQVYLIRHMLGHIRKEARMEILELATRSGQFSHVFALASAFQPLVDTQIGPAERERIVMMIMNGYEREVSGPTFEDLMNSREMLSSVWSQESGLTMVLRVIEYRVHPDGDWQSDVPKNVARGFPGADGCLSYTVKTDPEENVTRVYHDPMFLRIRITIHAGAEERFHPHLCRFELQSYGGQRICYYKCIAVVKLRQQPDEPDKIRLYTRAGRVFYPSQTPTLPVTYDWRASQEGKYIYVYVQVSQAQYEQICPLTTDEPRDDLPLEVSHQIESSADDFLRQALGLSPTVEPQHQPLPDARLSPTFEPSMPPAQAQDPPASMPDAPREPDTALTGSHDFIVPVGMGNQNRATTPPTAGDQPLATARPWSESPEGHEEPEPQRTWTPAAPAHWNDRTGRDSSRNQQRGGYQNQPQRGGYQNQPQRGGYHNQAPRGGRGPSQNYNHSPPQAYDDYRLNTNRGGGHPNRGSRPPRDTYRPRDSQPQRRQSNRREPPKGDIEDGIPFEERPWAGNKKDSQDPKRRKTPDF</sequence>
<comment type="caution">
    <text evidence="2">The sequence shown here is derived from an EMBL/GenBank/DDBJ whole genome shotgun (WGS) entry which is preliminary data.</text>
</comment>
<dbReference type="EMBL" id="MU864015">
    <property type="protein sequence ID" value="KAK4195370.1"/>
    <property type="molecule type" value="Genomic_DNA"/>
</dbReference>
<evidence type="ECO:0000256" key="1">
    <source>
        <dbReference type="SAM" id="MobiDB-lite"/>
    </source>
</evidence>
<keyword evidence="3" id="KW-1185">Reference proteome</keyword>
<protein>
    <submittedName>
        <fullName evidence="2">Uncharacterized protein</fullName>
    </submittedName>
</protein>
<feature type="compositionally biased region" description="Basic and acidic residues" evidence="1">
    <location>
        <begin position="502"/>
        <end position="558"/>
    </location>
</feature>
<gene>
    <name evidence="2" type="ORF">QBC40DRAFT_259057</name>
</gene>
<feature type="compositionally biased region" description="Polar residues" evidence="1">
    <location>
        <begin position="434"/>
        <end position="455"/>
    </location>
</feature>
<dbReference type="AlphaFoldDB" id="A0AAN7ARW3"/>
<proteinExistence type="predicted"/>
<reference evidence="2" key="1">
    <citation type="journal article" date="2023" name="Mol. Phylogenet. Evol.">
        <title>Genome-scale phylogeny and comparative genomics of the fungal order Sordariales.</title>
        <authorList>
            <person name="Hensen N."/>
            <person name="Bonometti L."/>
            <person name="Westerberg I."/>
            <person name="Brannstrom I.O."/>
            <person name="Guillou S."/>
            <person name="Cros-Aarteil S."/>
            <person name="Calhoun S."/>
            <person name="Haridas S."/>
            <person name="Kuo A."/>
            <person name="Mondo S."/>
            <person name="Pangilinan J."/>
            <person name="Riley R."/>
            <person name="LaButti K."/>
            <person name="Andreopoulos B."/>
            <person name="Lipzen A."/>
            <person name="Chen C."/>
            <person name="Yan M."/>
            <person name="Daum C."/>
            <person name="Ng V."/>
            <person name="Clum A."/>
            <person name="Steindorff A."/>
            <person name="Ohm R.A."/>
            <person name="Martin F."/>
            <person name="Silar P."/>
            <person name="Natvig D.O."/>
            <person name="Lalanne C."/>
            <person name="Gautier V."/>
            <person name="Ament-Velasquez S.L."/>
            <person name="Kruys A."/>
            <person name="Hutchinson M.I."/>
            <person name="Powell A.J."/>
            <person name="Barry K."/>
            <person name="Miller A.N."/>
            <person name="Grigoriev I.V."/>
            <person name="Debuchy R."/>
            <person name="Gladieux P."/>
            <person name="Hiltunen Thoren M."/>
            <person name="Johannesson H."/>
        </authorList>
    </citation>
    <scope>NUCLEOTIDE SEQUENCE</scope>
    <source>
        <strain evidence="2">CBS 315.58</strain>
    </source>
</reference>
<feature type="compositionally biased region" description="Basic and acidic residues" evidence="1">
    <location>
        <begin position="424"/>
        <end position="433"/>
    </location>
</feature>
<reference evidence="2" key="2">
    <citation type="submission" date="2023-05" db="EMBL/GenBank/DDBJ databases">
        <authorList>
            <consortium name="Lawrence Berkeley National Laboratory"/>
            <person name="Steindorff A."/>
            <person name="Hensen N."/>
            <person name="Bonometti L."/>
            <person name="Westerberg I."/>
            <person name="Brannstrom I.O."/>
            <person name="Guillou S."/>
            <person name="Cros-Aarteil S."/>
            <person name="Calhoun S."/>
            <person name="Haridas S."/>
            <person name="Kuo A."/>
            <person name="Mondo S."/>
            <person name="Pangilinan J."/>
            <person name="Riley R."/>
            <person name="Labutti K."/>
            <person name="Andreopoulos B."/>
            <person name="Lipzen A."/>
            <person name="Chen C."/>
            <person name="Yanf M."/>
            <person name="Daum C."/>
            <person name="Ng V."/>
            <person name="Clum A."/>
            <person name="Ohm R."/>
            <person name="Martin F."/>
            <person name="Silar P."/>
            <person name="Natvig D."/>
            <person name="Lalanne C."/>
            <person name="Gautier V."/>
            <person name="Ament-Velasquez S.L."/>
            <person name="Kruys A."/>
            <person name="Hutchinson M.I."/>
            <person name="Powell A.J."/>
            <person name="Barry K."/>
            <person name="Miller A.N."/>
            <person name="Grigoriev I.V."/>
            <person name="Debuchy R."/>
            <person name="Gladieux P."/>
            <person name="Thoren M.H."/>
            <person name="Johannesson H."/>
        </authorList>
    </citation>
    <scope>NUCLEOTIDE SEQUENCE</scope>
    <source>
        <strain evidence="2">CBS 315.58</strain>
    </source>
</reference>
<name>A0AAN7ARW3_9PEZI</name>